<evidence type="ECO:0008006" key="7">
    <source>
        <dbReference type="Google" id="ProtNLM"/>
    </source>
</evidence>
<keyword evidence="2" id="KW-0576">Peroxisome</keyword>
<dbReference type="Proteomes" id="UP000327044">
    <property type="component" value="Unassembled WGS sequence"/>
</dbReference>
<dbReference type="EMBL" id="VVIM01000002">
    <property type="protein sequence ID" value="KAB0802912.1"/>
    <property type="molecule type" value="Genomic_DNA"/>
</dbReference>
<reference evidence="5" key="3">
    <citation type="submission" date="2019-08" db="EMBL/GenBank/DDBJ databases">
        <authorList>
            <consortium name="Photinus pyralis genome working group"/>
            <person name="Fallon T.R."/>
            <person name="Sander Lower S.E."/>
            <person name="Weng J.-K."/>
        </authorList>
    </citation>
    <scope>NUCLEOTIDE SEQUENCE</scope>
    <source>
        <strain evidence="5">1611_PpyrPB1</strain>
        <tissue evidence="5">Whole body</tissue>
    </source>
</reference>
<name>A0A1Y1N4Z2_PHOPY</name>
<dbReference type="EMBL" id="GEZM01014972">
    <property type="protein sequence ID" value="JAV91950.1"/>
    <property type="molecule type" value="Transcribed_RNA"/>
</dbReference>
<dbReference type="InterPro" id="IPR008733">
    <property type="entry name" value="PEX11"/>
</dbReference>
<evidence type="ECO:0000313" key="4">
    <source>
        <dbReference type="EMBL" id="JAV91950.1"/>
    </source>
</evidence>
<reference evidence="4" key="1">
    <citation type="journal article" date="2016" name="Sci. Rep.">
        <title>Molecular characterization of firefly nuptial gifts: a multi-omics approach sheds light on postcopulatory sexual selection.</title>
        <authorList>
            <person name="Al-Wathiqui N."/>
            <person name="Fallon T.R."/>
            <person name="South A."/>
            <person name="Weng J.K."/>
            <person name="Lewis S.M."/>
        </authorList>
    </citation>
    <scope>NUCLEOTIDE SEQUENCE</scope>
</reference>
<dbReference type="InParanoid" id="A0A1Y1N4Z2"/>
<organism evidence="4">
    <name type="scientific">Photinus pyralis</name>
    <name type="common">Common eastern firefly</name>
    <name type="synonym">Lampyris pyralis</name>
    <dbReference type="NCBI Taxonomy" id="7054"/>
    <lineage>
        <taxon>Eukaryota</taxon>
        <taxon>Metazoa</taxon>
        <taxon>Ecdysozoa</taxon>
        <taxon>Arthropoda</taxon>
        <taxon>Hexapoda</taxon>
        <taxon>Insecta</taxon>
        <taxon>Pterygota</taxon>
        <taxon>Neoptera</taxon>
        <taxon>Endopterygota</taxon>
        <taxon>Coleoptera</taxon>
        <taxon>Polyphaga</taxon>
        <taxon>Elateriformia</taxon>
        <taxon>Elateroidea</taxon>
        <taxon>Lampyridae</taxon>
        <taxon>Lampyrinae</taxon>
        <taxon>Photinus</taxon>
    </lineage>
</organism>
<dbReference type="Pfam" id="PF05648">
    <property type="entry name" value="PEX11"/>
    <property type="match status" value="1"/>
</dbReference>
<dbReference type="InterPro" id="IPR026510">
    <property type="entry name" value="PEX11C_met"/>
</dbReference>
<evidence type="ECO:0000313" key="6">
    <source>
        <dbReference type="Proteomes" id="UP000327044"/>
    </source>
</evidence>
<protein>
    <recommendedName>
        <fullName evidence="7">Peroxisomal membrane protein 11C</fullName>
    </recommendedName>
</protein>
<dbReference type="PANTHER" id="PTHR20990">
    <property type="entry name" value="PEROXISOMAL BIOGENESIS FACTOR 11"/>
    <property type="match status" value="1"/>
</dbReference>
<keyword evidence="1" id="KW-0472">Membrane</keyword>
<proteinExistence type="predicted"/>
<comment type="subcellular location">
    <subcellularLocation>
        <location evidence="3">Peroxisome membrane</location>
    </subcellularLocation>
</comment>
<dbReference type="GO" id="GO:0005778">
    <property type="term" value="C:peroxisomal membrane"/>
    <property type="evidence" value="ECO:0007669"/>
    <property type="project" value="UniProtKB-SubCell"/>
</dbReference>
<dbReference type="FunCoup" id="A0A1Y1N4Z2">
    <property type="interactions" value="286"/>
</dbReference>
<dbReference type="OrthoDB" id="10005898at2759"/>
<keyword evidence="6" id="KW-1185">Reference proteome</keyword>
<dbReference type="PANTHER" id="PTHR20990:SF1">
    <property type="entry name" value="PEROXISOMAL MEMBRANE PROTEIN 11C"/>
    <property type="match status" value="1"/>
</dbReference>
<reference evidence="5 6" key="2">
    <citation type="journal article" date="2018" name="Elife">
        <title>Firefly genomes illuminate parallel origins of bioluminescence in beetles.</title>
        <authorList>
            <person name="Fallon T.R."/>
            <person name="Lower S.E."/>
            <person name="Chang C.H."/>
            <person name="Bessho-Uehara M."/>
            <person name="Martin G.J."/>
            <person name="Bewick A.J."/>
            <person name="Behringer M."/>
            <person name="Debat H.J."/>
            <person name="Wong I."/>
            <person name="Day J.C."/>
            <person name="Suvorov A."/>
            <person name="Silva C.J."/>
            <person name="Stanger-Hall K.F."/>
            <person name="Hall D.W."/>
            <person name="Schmitz R.J."/>
            <person name="Nelson D.R."/>
            <person name="Lewis S.M."/>
            <person name="Shigenobu S."/>
            <person name="Bybee S.M."/>
            <person name="Larracuente A.M."/>
            <person name="Oba Y."/>
            <person name="Weng J.K."/>
        </authorList>
    </citation>
    <scope>NUCLEOTIDE SEQUENCE [LARGE SCALE GENOMIC DNA]</scope>
    <source>
        <strain evidence="5">1611_PpyrPB1</strain>
        <tissue evidence="5">Whole body</tissue>
    </source>
</reference>
<dbReference type="AlphaFoldDB" id="A0A1Y1N4Z2"/>
<evidence type="ECO:0000256" key="1">
    <source>
        <dbReference type="ARBA" id="ARBA00023136"/>
    </source>
</evidence>
<dbReference type="GO" id="GO:0016559">
    <property type="term" value="P:peroxisome fission"/>
    <property type="evidence" value="ECO:0007669"/>
    <property type="project" value="InterPro"/>
</dbReference>
<evidence type="ECO:0000313" key="5">
    <source>
        <dbReference type="EMBL" id="KAB0802912.1"/>
    </source>
</evidence>
<accession>A0A1Y1N4Z2</accession>
<gene>
    <name evidence="5" type="ORF">PPYR_05098</name>
</gene>
<evidence type="ECO:0000256" key="2">
    <source>
        <dbReference type="ARBA" id="ARBA00023140"/>
    </source>
</evidence>
<evidence type="ECO:0000256" key="3">
    <source>
        <dbReference type="ARBA" id="ARBA00046271"/>
    </source>
</evidence>
<sequence length="234" mass="26492">MDKISKFILQDVCDVLDTYRGRDKFIRTLCYTSKLIGSCTCDEVLAKRCQTFSSQMSATRAVLRLFDDLPMLRHSLQYGLGKQEPDQFMASVGVVGNIVDQLYFPVDKIAWLADLKLINVENSKFWETASTAIYVVSLYLNLIRTVRYLNVLHKHKECVSSEADKSALTKLIVTEQTEYLTFIRLALDLVHAVNCLPSGFLWSSKLNSWQVGVVGTLSSLVGLYQMFAKKHATE</sequence>